<evidence type="ECO:0000259" key="2">
    <source>
        <dbReference type="Pfam" id="PF02720"/>
    </source>
</evidence>
<organism evidence="3 4">
    <name type="scientific">Mycolicibacterium sediminis</name>
    <dbReference type="NCBI Taxonomy" id="1286180"/>
    <lineage>
        <taxon>Bacteria</taxon>
        <taxon>Bacillati</taxon>
        <taxon>Actinomycetota</taxon>
        <taxon>Actinomycetes</taxon>
        <taxon>Mycobacteriales</taxon>
        <taxon>Mycobacteriaceae</taxon>
        <taxon>Mycolicibacterium</taxon>
    </lineage>
</organism>
<keyword evidence="4" id="KW-1185">Reference proteome</keyword>
<feature type="compositionally biased region" description="Basic and acidic residues" evidence="1">
    <location>
        <begin position="487"/>
        <end position="503"/>
    </location>
</feature>
<name>A0A7I7QX02_9MYCO</name>
<dbReference type="RefSeq" id="WP_163800378.1">
    <property type="nucleotide sequence ID" value="NZ_AP022588.1"/>
</dbReference>
<accession>A0A7I7QX02</accession>
<dbReference type="Proteomes" id="UP000467193">
    <property type="component" value="Chromosome"/>
</dbReference>
<sequence length="609" mass="65986">MSVDEVLAALTALLDAYDTFDRCDLESLTSPQLLQVLDRLQTLGCQLPTQDHRILARLRAETTPSELGAKSWRDVLATRYRISTAEAGRRLTDAEHLGPRRTLTGEPMAPRLAATAAAQRLGLITGEHVTVIRKQLKKVPGWVDGATRDQIEVDWVRHAVGCGPTELENLARRTVFLLDQDGPAPDDTERARRRSLVFGKQQDDAMTGMRGNLTPTAYAVWEALDARFSARGMCNPADEHPCTTGTPTQDQIDGDLRTLEQRRHDAFEYIGRMALDKTERGQHGGLPTTIIVRTTLQDLATRAGIGVTGGGTLIPVADVLTMAARKDATNYLAVFDDATGAVLDLFRTRRTASVAQRLALIARDGGCTKPGCTVPAYRTQVHHAAADWSNGGDTNVDDLTLACGPDNRAVGPGGWTTRLTDTHHVEWIPPPGLDTGQTRTNDYHHPETLRPPPQDAWQPPEWQPPTPTAGADDAAVTATDPATNPTTDDRHHAEPWMPEHDAPIVDEPADEPADYERVDHDDATADTHDEPIPWWSVDPAWQAADAARTTRKRATDQPATARDEPPAPSAEAATTDDLVAAHPDPPDPHGDNDTHGPGAPAPPTSTTAA</sequence>
<dbReference type="KEGG" id="msei:MSEDJ_48910"/>
<dbReference type="Pfam" id="PF02720">
    <property type="entry name" value="DUF222"/>
    <property type="match status" value="1"/>
</dbReference>
<evidence type="ECO:0000313" key="4">
    <source>
        <dbReference type="Proteomes" id="UP000467193"/>
    </source>
</evidence>
<dbReference type="CDD" id="cd00085">
    <property type="entry name" value="HNHc"/>
    <property type="match status" value="1"/>
</dbReference>
<feature type="region of interest" description="Disordered" evidence="1">
    <location>
        <begin position="523"/>
        <end position="609"/>
    </location>
</feature>
<dbReference type="EMBL" id="AP022588">
    <property type="protein sequence ID" value="BBY30795.1"/>
    <property type="molecule type" value="Genomic_DNA"/>
</dbReference>
<evidence type="ECO:0000313" key="3">
    <source>
        <dbReference type="EMBL" id="BBY30795.1"/>
    </source>
</evidence>
<proteinExistence type="predicted"/>
<gene>
    <name evidence="3" type="ORF">MSEDJ_48910</name>
</gene>
<protein>
    <recommendedName>
        <fullName evidence="2">DUF222 domain-containing protein</fullName>
    </recommendedName>
</protein>
<feature type="region of interest" description="Disordered" evidence="1">
    <location>
        <begin position="428"/>
        <end position="509"/>
    </location>
</feature>
<feature type="compositionally biased region" description="Basic and acidic residues" evidence="1">
    <location>
        <begin position="584"/>
        <end position="594"/>
    </location>
</feature>
<reference evidence="3 4" key="1">
    <citation type="journal article" date="2019" name="Emerg. Microbes Infect.">
        <title>Comprehensive subspecies identification of 175 nontuberculous mycobacteria species based on 7547 genomic profiles.</title>
        <authorList>
            <person name="Matsumoto Y."/>
            <person name="Kinjo T."/>
            <person name="Motooka D."/>
            <person name="Nabeya D."/>
            <person name="Jung N."/>
            <person name="Uechi K."/>
            <person name="Horii T."/>
            <person name="Iida T."/>
            <person name="Fujita J."/>
            <person name="Nakamura S."/>
        </authorList>
    </citation>
    <scope>NUCLEOTIDE SEQUENCE [LARGE SCALE GENOMIC DNA]</scope>
    <source>
        <strain evidence="3 4">JCM 17899</strain>
    </source>
</reference>
<dbReference type="InterPro" id="IPR003615">
    <property type="entry name" value="HNH_nuc"/>
</dbReference>
<dbReference type="AlphaFoldDB" id="A0A7I7QX02"/>
<feature type="domain" description="DUF222" evidence="2">
    <location>
        <begin position="36"/>
        <end position="364"/>
    </location>
</feature>
<dbReference type="InterPro" id="IPR003870">
    <property type="entry name" value="DUF222"/>
</dbReference>
<feature type="compositionally biased region" description="Low complexity" evidence="1">
    <location>
        <begin position="468"/>
        <end position="486"/>
    </location>
</feature>
<evidence type="ECO:0000256" key="1">
    <source>
        <dbReference type="SAM" id="MobiDB-lite"/>
    </source>
</evidence>